<evidence type="ECO:0000313" key="2">
    <source>
        <dbReference type="EMBL" id="CAH3147556.1"/>
    </source>
</evidence>
<sequence length="342" mass="38079">MDSVNALSKIRERGTKQENNVTDEEKEEETSDVSEELSEDSEVEDKEDNDQRPDSRQVTGDSMASSSSEDMETISVAVKSPTHSQFLAPQGIFSAPQSSQGQRTAGPLITEIITGGDKEEKQSKGEGVLITELDDDDIETITLREVPTEHTSKGFLDLQEDLPELEEVDVEDPLFIRSLKSSRAGGKPLIEELDDDTEKTKRPLIQECRVPNISTSGEALIAHERRPVIEEINERFCHFGHLADKPVRPLIEELGEKEDIKKVDSKASIIEVSRDPLEQEDTTAEQEELGINTAGQGSACWETLQKLAEQVGSTVDREPINIAKEKRDFVKRMQHTNLGDLD</sequence>
<dbReference type="EMBL" id="CALNXI010000932">
    <property type="protein sequence ID" value="CAH3147556.1"/>
    <property type="molecule type" value="Genomic_DNA"/>
</dbReference>
<feature type="region of interest" description="Disordered" evidence="1">
    <location>
        <begin position="1"/>
        <end position="78"/>
    </location>
</feature>
<evidence type="ECO:0000313" key="3">
    <source>
        <dbReference type="Proteomes" id="UP001159427"/>
    </source>
</evidence>
<comment type="caution">
    <text evidence="2">The sequence shown here is derived from an EMBL/GenBank/DDBJ whole genome shotgun (WGS) entry which is preliminary data.</text>
</comment>
<evidence type="ECO:0000256" key="1">
    <source>
        <dbReference type="SAM" id="MobiDB-lite"/>
    </source>
</evidence>
<keyword evidence="3" id="KW-1185">Reference proteome</keyword>
<feature type="compositionally biased region" description="Acidic residues" evidence="1">
    <location>
        <begin position="21"/>
        <end position="48"/>
    </location>
</feature>
<proteinExistence type="predicted"/>
<reference evidence="2 3" key="1">
    <citation type="submission" date="2022-05" db="EMBL/GenBank/DDBJ databases">
        <authorList>
            <consortium name="Genoscope - CEA"/>
            <person name="William W."/>
        </authorList>
    </citation>
    <scope>NUCLEOTIDE SEQUENCE [LARGE SCALE GENOMIC DNA]</scope>
</reference>
<gene>
    <name evidence="2" type="ORF">PEVE_00044307</name>
</gene>
<organism evidence="2 3">
    <name type="scientific">Porites evermanni</name>
    <dbReference type="NCBI Taxonomy" id="104178"/>
    <lineage>
        <taxon>Eukaryota</taxon>
        <taxon>Metazoa</taxon>
        <taxon>Cnidaria</taxon>
        <taxon>Anthozoa</taxon>
        <taxon>Hexacorallia</taxon>
        <taxon>Scleractinia</taxon>
        <taxon>Fungiina</taxon>
        <taxon>Poritidae</taxon>
        <taxon>Porites</taxon>
    </lineage>
</organism>
<accession>A0ABN8PNI7</accession>
<protein>
    <submittedName>
        <fullName evidence="2">Uncharacterized protein</fullName>
    </submittedName>
</protein>
<name>A0ABN8PNI7_9CNID</name>
<dbReference type="Proteomes" id="UP001159427">
    <property type="component" value="Unassembled WGS sequence"/>
</dbReference>